<evidence type="ECO:0000313" key="19">
    <source>
        <dbReference type="EMBL" id="KAJ5720138.1"/>
    </source>
</evidence>
<evidence type="ECO:0000256" key="9">
    <source>
        <dbReference type="ARBA" id="ARBA00023001"/>
    </source>
</evidence>
<evidence type="ECO:0000259" key="18">
    <source>
        <dbReference type="PROSITE" id="PS51762"/>
    </source>
</evidence>
<dbReference type="InterPro" id="IPR013320">
    <property type="entry name" value="ConA-like_dom_sf"/>
</dbReference>
<keyword evidence="9" id="KW-0136">Cellulose degradation</keyword>
<feature type="compositionally biased region" description="Acidic residues" evidence="16">
    <location>
        <begin position="503"/>
        <end position="512"/>
    </location>
</feature>
<dbReference type="SUPFAM" id="SSF49899">
    <property type="entry name" value="Concanavalin A-like lectins/glucanases"/>
    <property type="match status" value="1"/>
</dbReference>
<dbReference type="Gene3D" id="2.60.120.200">
    <property type="match status" value="1"/>
</dbReference>
<feature type="compositionally biased region" description="Low complexity" evidence="16">
    <location>
        <begin position="525"/>
        <end position="539"/>
    </location>
</feature>
<feature type="region of interest" description="Disordered" evidence="16">
    <location>
        <begin position="414"/>
        <end position="439"/>
    </location>
</feature>
<name>A0AAD6HJU8_9EURO</name>
<evidence type="ECO:0000256" key="4">
    <source>
        <dbReference type="ARBA" id="ARBA00012599"/>
    </source>
</evidence>
<dbReference type="CDD" id="cd02181">
    <property type="entry name" value="GH16_fungal_Lam16A_glucanase"/>
    <property type="match status" value="1"/>
</dbReference>
<comment type="catalytic activity">
    <reaction evidence="1">
        <text>Endohydrolysis of (1-&gt;3)- or (1-&gt;4)-linkages in beta-D-glucans when the glucose residue whose reducing group is involved in the linkage to be hydrolyzed is itself substituted at C-3.</text>
        <dbReference type="EC" id="3.2.1.6"/>
    </reaction>
</comment>
<keyword evidence="12" id="KW-0119">Carbohydrate metabolism</keyword>
<reference evidence="19" key="2">
    <citation type="submission" date="2023-01" db="EMBL/GenBank/DDBJ databases">
        <authorList>
            <person name="Petersen C."/>
        </authorList>
    </citation>
    <scope>NUCLEOTIDE SEQUENCE</scope>
    <source>
        <strain evidence="19">IBT 17514</strain>
    </source>
</reference>
<evidence type="ECO:0000256" key="15">
    <source>
        <dbReference type="ARBA" id="ARBA00023326"/>
    </source>
</evidence>
<gene>
    <name evidence="19" type="ORF">N7493_007016</name>
</gene>
<protein>
    <recommendedName>
        <fullName evidence="4">endo-1,3(4)-beta-glucanase</fullName>
        <ecNumber evidence="4">3.2.1.6</ecNumber>
    </recommendedName>
</protein>
<accession>A0AAD6HJU8</accession>
<dbReference type="GO" id="GO:0005886">
    <property type="term" value="C:plasma membrane"/>
    <property type="evidence" value="ECO:0007669"/>
    <property type="project" value="UniProtKB-SubCell"/>
</dbReference>
<evidence type="ECO:0000256" key="13">
    <source>
        <dbReference type="ARBA" id="ARBA00023288"/>
    </source>
</evidence>
<evidence type="ECO:0000256" key="14">
    <source>
        <dbReference type="ARBA" id="ARBA00023295"/>
    </source>
</evidence>
<dbReference type="GO" id="GO:0052861">
    <property type="term" value="F:endo-1,3(4)-beta-glucanase activity"/>
    <property type="evidence" value="ECO:0007669"/>
    <property type="project" value="UniProtKB-EC"/>
</dbReference>
<keyword evidence="15" id="KW-0624">Polysaccharide degradation</keyword>
<dbReference type="Pfam" id="PF26113">
    <property type="entry name" value="GH16_XgeA"/>
    <property type="match status" value="1"/>
</dbReference>
<keyword evidence="6" id="KW-0336">GPI-anchor</keyword>
<feature type="region of interest" description="Disordered" evidence="16">
    <location>
        <begin position="326"/>
        <end position="348"/>
    </location>
</feature>
<evidence type="ECO:0000256" key="1">
    <source>
        <dbReference type="ARBA" id="ARBA00000124"/>
    </source>
</evidence>
<dbReference type="EMBL" id="JAQJAN010000009">
    <property type="protein sequence ID" value="KAJ5720138.1"/>
    <property type="molecule type" value="Genomic_DNA"/>
</dbReference>
<dbReference type="GO" id="GO:0030245">
    <property type="term" value="P:cellulose catabolic process"/>
    <property type="evidence" value="ECO:0007669"/>
    <property type="project" value="UniProtKB-KW"/>
</dbReference>
<keyword evidence="7 17" id="KW-0732">Signal</keyword>
<dbReference type="InterPro" id="IPR050546">
    <property type="entry name" value="Glycosyl_Hydrlase_16"/>
</dbReference>
<evidence type="ECO:0000256" key="11">
    <source>
        <dbReference type="ARBA" id="ARBA00023180"/>
    </source>
</evidence>
<evidence type="ECO:0000256" key="2">
    <source>
        <dbReference type="ARBA" id="ARBA00004609"/>
    </source>
</evidence>
<evidence type="ECO:0000313" key="20">
    <source>
        <dbReference type="Proteomes" id="UP001215712"/>
    </source>
</evidence>
<evidence type="ECO:0000256" key="3">
    <source>
        <dbReference type="ARBA" id="ARBA00006865"/>
    </source>
</evidence>
<keyword evidence="20" id="KW-1185">Reference proteome</keyword>
<dbReference type="PANTHER" id="PTHR10963:SF58">
    <property type="entry name" value="ENDO-1,3(4)-BETA-GLUCANASE XGEA"/>
    <property type="match status" value="1"/>
</dbReference>
<feature type="region of interest" description="Disordered" evidence="16">
    <location>
        <begin position="476"/>
        <end position="620"/>
    </location>
</feature>
<feature type="signal peptide" evidence="17">
    <location>
        <begin position="1"/>
        <end position="24"/>
    </location>
</feature>
<keyword evidence="14" id="KW-0326">Glycosidase</keyword>
<dbReference type="FunFam" id="2.60.120.200:FF:000114">
    <property type="entry name" value="Probable endo-1,3(4)-beta-glucanase NFIA_089530"/>
    <property type="match status" value="1"/>
</dbReference>
<keyword evidence="10" id="KW-0472">Membrane</keyword>
<sequence>MLSSSLSLSAGSLFLLWLSSPARAAEYELVETWQGEEFFDYFHFYDGPDPTNGWVNYMDGDSASKAGLVKITDEGTVYLGVDHTTTLSPSDKGRNSVRVGTNKYYEHSLVIADIAHMPGNACGSWPAFWTVGKEWPGDGEIDIIEGVNMQDHNEIVMHTSGTCALKDEGMSGYVNATGCGEALGPVGCVIEGDKGSYGTLFNKAGGGVYAMEWTEEFVKIWHFPRSSIPESISKGEPDVSEFGIPMALVEEGCDVANSFKSQSFVFDVTFCGDWAGGVFGESGCPMSSSDSFASCTNFVAQNPGQFNDTYWEINSVKVYQTVVKGPSVPSHSHSTSTHEASELPIPEPSISETYTVETHAPKAQPTETHVAQLPVSEPTHPAEQNLHSTDEATHAVEKTVSVVKVNTIVQSAAVEKPSSEPAPEVTVQQPAVTEHAKAPTTRYVTKYVTGTKTVCSSAQESSTSQAPANVIEISPSSSHKHEQPQPSHTSVSPAIEPPTSWEISDDDEEAEEQTTSLLQAPPFTPSSRIPRPTPSAIPTGADAIPAQPSYPQASTPTAGLYPQYPHSPVPTPTGDSNAVRPISPQSPQTSKPVIPRPSGDSAQGSERHALPPSSSTPVGAVFTGAADQLSIKVPMLAAAFGLAMVA</sequence>
<organism evidence="19 20">
    <name type="scientific">Penicillium malachiteum</name>
    <dbReference type="NCBI Taxonomy" id="1324776"/>
    <lineage>
        <taxon>Eukaryota</taxon>
        <taxon>Fungi</taxon>
        <taxon>Dikarya</taxon>
        <taxon>Ascomycota</taxon>
        <taxon>Pezizomycotina</taxon>
        <taxon>Eurotiomycetes</taxon>
        <taxon>Eurotiomycetidae</taxon>
        <taxon>Eurotiales</taxon>
        <taxon>Aspergillaceae</taxon>
        <taxon>Penicillium</taxon>
    </lineage>
</organism>
<evidence type="ECO:0000256" key="8">
    <source>
        <dbReference type="ARBA" id="ARBA00022801"/>
    </source>
</evidence>
<evidence type="ECO:0000256" key="17">
    <source>
        <dbReference type="SAM" id="SignalP"/>
    </source>
</evidence>
<keyword evidence="11" id="KW-0325">Glycoprotein</keyword>
<dbReference type="AlphaFoldDB" id="A0AAD6HJU8"/>
<dbReference type="GO" id="GO:0098552">
    <property type="term" value="C:side of membrane"/>
    <property type="evidence" value="ECO:0007669"/>
    <property type="project" value="UniProtKB-KW"/>
</dbReference>
<comment type="similarity">
    <text evidence="3">Belongs to the glycosyl hydrolase 16 family.</text>
</comment>
<dbReference type="Proteomes" id="UP001215712">
    <property type="component" value="Unassembled WGS sequence"/>
</dbReference>
<dbReference type="PROSITE" id="PS51762">
    <property type="entry name" value="GH16_2"/>
    <property type="match status" value="1"/>
</dbReference>
<evidence type="ECO:0000256" key="7">
    <source>
        <dbReference type="ARBA" id="ARBA00022729"/>
    </source>
</evidence>
<feature type="chain" id="PRO_5041921949" description="endo-1,3(4)-beta-glucanase" evidence="17">
    <location>
        <begin position="25"/>
        <end position="646"/>
    </location>
</feature>
<evidence type="ECO:0000256" key="16">
    <source>
        <dbReference type="SAM" id="MobiDB-lite"/>
    </source>
</evidence>
<feature type="domain" description="GH16" evidence="18">
    <location>
        <begin position="15"/>
        <end position="283"/>
    </location>
</feature>
<proteinExistence type="inferred from homology"/>
<evidence type="ECO:0000256" key="12">
    <source>
        <dbReference type="ARBA" id="ARBA00023277"/>
    </source>
</evidence>
<evidence type="ECO:0000256" key="10">
    <source>
        <dbReference type="ARBA" id="ARBA00023136"/>
    </source>
</evidence>
<keyword evidence="8" id="KW-0378">Hydrolase</keyword>
<reference evidence="19" key="1">
    <citation type="journal article" date="2023" name="IMA Fungus">
        <title>Comparative genomic study of the Penicillium genus elucidates a diverse pangenome and 15 lateral gene transfer events.</title>
        <authorList>
            <person name="Petersen C."/>
            <person name="Sorensen T."/>
            <person name="Nielsen M.R."/>
            <person name="Sondergaard T.E."/>
            <person name="Sorensen J.L."/>
            <person name="Fitzpatrick D.A."/>
            <person name="Frisvad J.C."/>
            <person name="Nielsen K.L."/>
        </authorList>
    </citation>
    <scope>NUCLEOTIDE SEQUENCE</scope>
    <source>
        <strain evidence="19">IBT 17514</strain>
    </source>
</reference>
<dbReference type="InterPro" id="IPR000757">
    <property type="entry name" value="Beta-glucanase-like"/>
</dbReference>
<evidence type="ECO:0000256" key="6">
    <source>
        <dbReference type="ARBA" id="ARBA00022622"/>
    </source>
</evidence>
<keyword evidence="13" id="KW-0449">Lipoprotein</keyword>
<keyword evidence="5" id="KW-1003">Cell membrane</keyword>
<comment type="subcellular location">
    <subcellularLocation>
        <location evidence="2">Cell membrane</location>
        <topology evidence="2">Lipid-anchor</topology>
        <topology evidence="2">GPI-anchor</topology>
    </subcellularLocation>
</comment>
<dbReference type="EC" id="3.2.1.6" evidence="4"/>
<dbReference type="PANTHER" id="PTHR10963">
    <property type="entry name" value="GLYCOSYL HYDROLASE-RELATED"/>
    <property type="match status" value="1"/>
</dbReference>
<evidence type="ECO:0000256" key="5">
    <source>
        <dbReference type="ARBA" id="ARBA00022475"/>
    </source>
</evidence>
<comment type="caution">
    <text evidence="19">The sequence shown here is derived from an EMBL/GenBank/DDBJ whole genome shotgun (WGS) entry which is preliminary data.</text>
</comment>